<dbReference type="InterPro" id="IPR050595">
    <property type="entry name" value="Bact_response_regulator"/>
</dbReference>
<dbReference type="InterPro" id="IPR001789">
    <property type="entry name" value="Sig_transdc_resp-reg_receiver"/>
</dbReference>
<evidence type="ECO:0000313" key="4">
    <source>
        <dbReference type="EMBL" id="OEY69657.1"/>
    </source>
</evidence>
<dbReference type="RefSeq" id="WP_070049227.1">
    <property type="nucleotide sequence ID" value="NZ_CBCSDO010000004.1"/>
</dbReference>
<dbReference type="AlphaFoldDB" id="A0A1E7Q687"/>
<dbReference type="EMBL" id="MKEK01000001">
    <property type="protein sequence ID" value="OEY69657.1"/>
    <property type="molecule type" value="Genomic_DNA"/>
</dbReference>
<dbReference type="SMART" id="SM00448">
    <property type="entry name" value="REC"/>
    <property type="match status" value="1"/>
</dbReference>
<accession>A0A1E7Q687</accession>
<reference evidence="5" key="1">
    <citation type="submission" date="2016-09" db="EMBL/GenBank/DDBJ databases">
        <authorList>
            <person name="Wan X."/>
            <person name="Hou S."/>
        </authorList>
    </citation>
    <scope>NUCLEOTIDE SEQUENCE [LARGE SCALE GENOMIC DNA]</scope>
    <source>
        <strain evidence="5">KH87</strain>
    </source>
</reference>
<gene>
    <name evidence="4" type="ORF">BI198_08875</name>
</gene>
<evidence type="ECO:0000256" key="2">
    <source>
        <dbReference type="PROSITE-ProRule" id="PRU00169"/>
    </source>
</evidence>
<keyword evidence="5" id="KW-1185">Reference proteome</keyword>
<feature type="domain" description="Response regulatory" evidence="3">
    <location>
        <begin position="3"/>
        <end position="120"/>
    </location>
</feature>
<dbReference type="Gene3D" id="3.40.50.2300">
    <property type="match status" value="1"/>
</dbReference>
<evidence type="ECO:0000313" key="5">
    <source>
        <dbReference type="Proteomes" id="UP000242258"/>
    </source>
</evidence>
<dbReference type="Pfam" id="PF00072">
    <property type="entry name" value="Response_reg"/>
    <property type="match status" value="1"/>
</dbReference>
<sequence>MLKVLFVDDEPFILDAYLRMLRNTSFQCFTLSDSRQLFQHPAISELDIIVVDQQMPHVTGIEIVQKLEQHFPHIKRVLISGDLDYALRELSTTATTATIDAALQKPFTKAVLLDCLLTLI</sequence>
<evidence type="ECO:0000259" key="3">
    <source>
        <dbReference type="PROSITE" id="PS50110"/>
    </source>
</evidence>
<comment type="caution">
    <text evidence="4">The sequence shown here is derived from an EMBL/GenBank/DDBJ whole genome shotgun (WGS) entry which is preliminary data.</text>
</comment>
<proteinExistence type="predicted"/>
<dbReference type="STRING" id="1628148.BI198_08875"/>
<dbReference type="PANTHER" id="PTHR44591">
    <property type="entry name" value="STRESS RESPONSE REGULATOR PROTEIN 1"/>
    <property type="match status" value="1"/>
</dbReference>
<dbReference type="GO" id="GO:0000160">
    <property type="term" value="P:phosphorelay signal transduction system"/>
    <property type="evidence" value="ECO:0007669"/>
    <property type="project" value="InterPro"/>
</dbReference>
<name>A0A1E7Q687_9GAMM</name>
<dbReference type="Proteomes" id="UP000242258">
    <property type="component" value="Unassembled WGS sequence"/>
</dbReference>
<organism evidence="4 5">
    <name type="scientific">Rheinheimera salexigens</name>
    <dbReference type="NCBI Taxonomy" id="1628148"/>
    <lineage>
        <taxon>Bacteria</taxon>
        <taxon>Pseudomonadati</taxon>
        <taxon>Pseudomonadota</taxon>
        <taxon>Gammaproteobacteria</taxon>
        <taxon>Chromatiales</taxon>
        <taxon>Chromatiaceae</taxon>
        <taxon>Rheinheimera</taxon>
    </lineage>
</organism>
<evidence type="ECO:0000256" key="1">
    <source>
        <dbReference type="ARBA" id="ARBA00022553"/>
    </source>
</evidence>
<dbReference type="PANTHER" id="PTHR44591:SF3">
    <property type="entry name" value="RESPONSE REGULATORY DOMAIN-CONTAINING PROTEIN"/>
    <property type="match status" value="1"/>
</dbReference>
<dbReference type="InterPro" id="IPR011006">
    <property type="entry name" value="CheY-like_superfamily"/>
</dbReference>
<dbReference type="SUPFAM" id="SSF52172">
    <property type="entry name" value="CheY-like"/>
    <property type="match status" value="1"/>
</dbReference>
<keyword evidence="1 2" id="KW-0597">Phosphoprotein</keyword>
<protein>
    <recommendedName>
        <fullName evidence="3">Response regulatory domain-containing protein</fullName>
    </recommendedName>
</protein>
<feature type="modified residue" description="4-aspartylphosphate" evidence="2">
    <location>
        <position position="52"/>
    </location>
</feature>
<dbReference type="OrthoDB" id="5768548at2"/>
<dbReference type="PROSITE" id="PS50110">
    <property type="entry name" value="RESPONSE_REGULATORY"/>
    <property type="match status" value="1"/>
</dbReference>